<accession>A0ABT7CXB8</accession>
<keyword evidence="3" id="KW-1185">Reference proteome</keyword>
<evidence type="ECO:0000313" key="3">
    <source>
        <dbReference type="Proteomes" id="UP001228581"/>
    </source>
</evidence>
<proteinExistence type="predicted"/>
<dbReference type="EMBL" id="JASJOT010000034">
    <property type="protein sequence ID" value="MDJ1497587.1"/>
    <property type="molecule type" value="Genomic_DNA"/>
</dbReference>
<dbReference type="InterPro" id="IPR025343">
    <property type="entry name" value="DUF4099"/>
</dbReference>
<gene>
    <name evidence="2" type="ORF">QNI19_31905</name>
</gene>
<sequence>MKFTEENIPYQDLAKLGITKESLGKNNNVEKLLKGERAILTTALSDYGIDRTLTIEIELKKNENGKVELMVKKAQDSLTQKSEFIFNEEHAFDSISIKEAKKVFDIKELPVTEIEKLGLTVESLKKSGDLRRLLDGEKTEPISMNIKVGNRSLDMKPVKLFLKEENGKITLGYQLQEGKRIETKTNFKAEKGLNAIGARKDIIKSQVSEKRQKL</sequence>
<evidence type="ECO:0000313" key="2">
    <source>
        <dbReference type="EMBL" id="MDJ1497587.1"/>
    </source>
</evidence>
<evidence type="ECO:0000259" key="1">
    <source>
        <dbReference type="Pfam" id="PF13351"/>
    </source>
</evidence>
<name>A0ABT7CXB8_9BACT</name>
<dbReference type="Pfam" id="PF13351">
    <property type="entry name" value="DUF4099"/>
    <property type="match status" value="2"/>
</dbReference>
<dbReference type="Proteomes" id="UP001228581">
    <property type="component" value="Unassembled WGS sequence"/>
</dbReference>
<protein>
    <submittedName>
        <fullName evidence="2">DUF4099 domain-containing protein</fullName>
    </submittedName>
</protein>
<feature type="domain" description="DUF4099" evidence="1">
    <location>
        <begin position="104"/>
        <end position="172"/>
    </location>
</feature>
<organism evidence="2 3">
    <name type="scientific">Xanthocytophaga flava</name>
    <dbReference type="NCBI Taxonomy" id="3048013"/>
    <lineage>
        <taxon>Bacteria</taxon>
        <taxon>Pseudomonadati</taxon>
        <taxon>Bacteroidota</taxon>
        <taxon>Cytophagia</taxon>
        <taxon>Cytophagales</taxon>
        <taxon>Rhodocytophagaceae</taxon>
        <taxon>Xanthocytophaga</taxon>
    </lineage>
</organism>
<comment type="caution">
    <text evidence="2">The sequence shown here is derived from an EMBL/GenBank/DDBJ whole genome shotgun (WGS) entry which is preliminary data.</text>
</comment>
<dbReference type="RefSeq" id="WP_314003258.1">
    <property type="nucleotide sequence ID" value="NZ_JASJOT010000034.1"/>
</dbReference>
<reference evidence="2 3" key="1">
    <citation type="submission" date="2023-05" db="EMBL/GenBank/DDBJ databases">
        <authorList>
            <person name="Zhang X."/>
        </authorList>
    </citation>
    <scope>NUCLEOTIDE SEQUENCE [LARGE SCALE GENOMIC DNA]</scope>
    <source>
        <strain evidence="2 3">DM2B3-1</strain>
    </source>
</reference>
<feature type="domain" description="DUF4099" evidence="1">
    <location>
        <begin position="3"/>
        <end position="76"/>
    </location>
</feature>